<keyword evidence="7" id="KW-1185">Reference proteome</keyword>
<accession>A0A9X1HQ55</accession>
<name>A0A9X1HQ55_9BACT</name>
<dbReference type="Pfam" id="PF00072">
    <property type="entry name" value="Response_reg"/>
    <property type="match status" value="1"/>
</dbReference>
<dbReference type="PANTHER" id="PTHR37299:SF1">
    <property type="entry name" value="STAGE 0 SPORULATION PROTEIN A HOMOLOG"/>
    <property type="match status" value="1"/>
</dbReference>
<sequence>MKILIVEDEELAAERLQEMVNTYDPSIEIHGPLDTIKEAVRFLQKNHESIDLILLDIQLADGKSFEIFNQIQFNNPVIFTTAYDEYAIDAFRLNSIDYLLKPISTEDLKKALDKFFNVQKSQTPFISRELIQTILSKRKFKERFLVKAGQRMYFRETPEIDHFFADDKLCYLTDLEGKKFLIDHTLEQLEDLLDPDMFFRVNRSAIVQLQAIREIRQINGNRLQIFTKTGTGDHLIVSRSRVPNFKSWLE</sequence>
<organism evidence="4 7">
    <name type="scientific">Fulvivirga sedimenti</name>
    <dbReference type="NCBI Taxonomy" id="2879465"/>
    <lineage>
        <taxon>Bacteria</taxon>
        <taxon>Pseudomonadati</taxon>
        <taxon>Bacteroidota</taxon>
        <taxon>Cytophagia</taxon>
        <taxon>Cytophagales</taxon>
        <taxon>Fulvivirgaceae</taxon>
        <taxon>Fulvivirga</taxon>
    </lineage>
</organism>
<evidence type="ECO:0000259" key="2">
    <source>
        <dbReference type="PROSITE" id="PS50110"/>
    </source>
</evidence>
<dbReference type="InterPro" id="IPR001789">
    <property type="entry name" value="Sig_transdc_resp-reg_receiver"/>
</dbReference>
<comment type="caution">
    <text evidence="4">The sequence shown here is derived from an EMBL/GenBank/DDBJ whole genome shotgun (WGS) entry which is preliminary data.</text>
</comment>
<dbReference type="GO" id="GO:0000156">
    <property type="term" value="F:phosphorelay response regulator activity"/>
    <property type="evidence" value="ECO:0007669"/>
    <property type="project" value="InterPro"/>
</dbReference>
<dbReference type="SMART" id="SM00448">
    <property type="entry name" value="REC"/>
    <property type="match status" value="1"/>
</dbReference>
<dbReference type="Gene3D" id="2.40.50.1020">
    <property type="entry name" value="LytTr DNA-binding domain"/>
    <property type="match status" value="1"/>
</dbReference>
<feature type="domain" description="HTH LytTR-type" evidence="3">
    <location>
        <begin position="144"/>
        <end position="250"/>
    </location>
</feature>
<proteinExistence type="predicted"/>
<evidence type="ECO:0000313" key="4">
    <source>
        <dbReference type="EMBL" id="MCA6074918.1"/>
    </source>
</evidence>
<protein>
    <submittedName>
        <fullName evidence="4">LytTR family DNA-binding domain-containing protein</fullName>
    </submittedName>
</protein>
<dbReference type="PANTHER" id="PTHR37299">
    <property type="entry name" value="TRANSCRIPTIONAL REGULATOR-RELATED"/>
    <property type="match status" value="1"/>
</dbReference>
<dbReference type="Pfam" id="PF04397">
    <property type="entry name" value="LytTR"/>
    <property type="match status" value="1"/>
</dbReference>
<evidence type="ECO:0000313" key="7">
    <source>
        <dbReference type="Proteomes" id="UP001139409"/>
    </source>
</evidence>
<evidence type="ECO:0000313" key="6">
    <source>
        <dbReference type="EMBL" id="MCA6077223.1"/>
    </source>
</evidence>
<feature type="domain" description="Response regulatory" evidence="2">
    <location>
        <begin position="2"/>
        <end position="116"/>
    </location>
</feature>
<dbReference type="PROSITE" id="PS50930">
    <property type="entry name" value="HTH_LYTTR"/>
    <property type="match status" value="1"/>
</dbReference>
<keyword evidence="4" id="KW-0238">DNA-binding</keyword>
<dbReference type="InterPro" id="IPR007492">
    <property type="entry name" value="LytTR_DNA-bd_dom"/>
</dbReference>
<gene>
    <name evidence="4" type="ORF">LDX50_08560</name>
    <name evidence="5" type="ORF">LDX50_14530</name>
    <name evidence="6" type="ORF">LDX50_20250</name>
</gene>
<dbReference type="SUPFAM" id="SSF52172">
    <property type="entry name" value="CheY-like"/>
    <property type="match status" value="1"/>
</dbReference>
<reference evidence="4" key="1">
    <citation type="submission" date="2021-09" db="EMBL/GenBank/DDBJ databases">
        <title>Fulvivirga sp. isolated from coastal sediment.</title>
        <authorList>
            <person name="Yu H."/>
        </authorList>
    </citation>
    <scope>NUCLEOTIDE SEQUENCE</scope>
    <source>
        <strain evidence="4">1062</strain>
    </source>
</reference>
<feature type="modified residue" description="4-aspartylphosphate" evidence="1">
    <location>
        <position position="56"/>
    </location>
</feature>
<dbReference type="EMBL" id="JAIXNE010000002">
    <property type="protein sequence ID" value="MCA6074918.1"/>
    <property type="molecule type" value="Genomic_DNA"/>
</dbReference>
<evidence type="ECO:0000313" key="5">
    <source>
        <dbReference type="EMBL" id="MCA6076095.1"/>
    </source>
</evidence>
<evidence type="ECO:0000256" key="1">
    <source>
        <dbReference type="PROSITE-ProRule" id="PRU00169"/>
    </source>
</evidence>
<dbReference type="Proteomes" id="UP001139409">
    <property type="component" value="Unassembled WGS sequence"/>
</dbReference>
<dbReference type="SMART" id="SM00850">
    <property type="entry name" value="LytTR"/>
    <property type="match status" value="1"/>
</dbReference>
<dbReference type="InterPro" id="IPR046947">
    <property type="entry name" value="LytR-like"/>
</dbReference>
<keyword evidence="1" id="KW-0597">Phosphoprotein</keyword>
<dbReference type="InterPro" id="IPR011006">
    <property type="entry name" value="CheY-like_superfamily"/>
</dbReference>
<dbReference type="GO" id="GO:0003677">
    <property type="term" value="F:DNA binding"/>
    <property type="evidence" value="ECO:0007669"/>
    <property type="project" value="UniProtKB-KW"/>
</dbReference>
<dbReference type="EMBL" id="JAIXNE010000004">
    <property type="protein sequence ID" value="MCA6077223.1"/>
    <property type="molecule type" value="Genomic_DNA"/>
</dbReference>
<dbReference type="EMBL" id="JAIXNE010000003">
    <property type="protein sequence ID" value="MCA6076095.1"/>
    <property type="molecule type" value="Genomic_DNA"/>
</dbReference>
<dbReference type="AlphaFoldDB" id="A0A9X1HQ55"/>
<evidence type="ECO:0000259" key="3">
    <source>
        <dbReference type="PROSITE" id="PS50930"/>
    </source>
</evidence>
<dbReference type="RefSeq" id="WP_225698027.1">
    <property type="nucleotide sequence ID" value="NZ_JAIXNE010000002.1"/>
</dbReference>
<dbReference type="Gene3D" id="3.40.50.2300">
    <property type="match status" value="1"/>
</dbReference>
<dbReference type="PROSITE" id="PS50110">
    <property type="entry name" value="RESPONSE_REGULATORY"/>
    <property type="match status" value="1"/>
</dbReference>